<accession>A0AAW0SHD2</accession>
<evidence type="ECO:0008006" key="5">
    <source>
        <dbReference type="Google" id="ProtNLM"/>
    </source>
</evidence>
<dbReference type="AlphaFoldDB" id="A0AAW0SHD2"/>
<evidence type="ECO:0000256" key="1">
    <source>
        <dbReference type="SAM" id="Coils"/>
    </source>
</evidence>
<feature type="coiled-coil region" evidence="1">
    <location>
        <begin position="239"/>
        <end position="266"/>
    </location>
</feature>
<feature type="compositionally biased region" description="Low complexity" evidence="2">
    <location>
        <begin position="126"/>
        <end position="140"/>
    </location>
</feature>
<dbReference type="EMBL" id="JARAKH010000218">
    <property type="protein sequence ID" value="KAK8374794.1"/>
    <property type="molecule type" value="Genomic_DNA"/>
</dbReference>
<gene>
    <name evidence="3" type="ORF">O3P69_012562</name>
</gene>
<protein>
    <recommendedName>
        <fullName evidence="5">ATR-interacting protein</fullName>
    </recommendedName>
</protein>
<sequence>MDEEEWGELDENAMEECMILATQLCTQQQDVTGGQNNPYKAAAPHSKQHPETAPRKVAGVVNNGTVRDSGVSSTRTSNLHHSVSNINGCVNQKKDISSSYMSRFSDFSTASTCSHPNTSMRKPVAGPVRSGSLVVGSRSSPSKAKSATNYWLGNYVSGTSNHVPVKKAEEKTNLDERILMMQGEISLLRSELKRKETTLETERLDHCAAIEAAEKKGREKVIKLAAEADMKLKDKSMAFDKLQGELHFKKREVEELLNRCRQLEQQPNASQISGVPSKRPRIDKNSTLFSRDADFNISSRFDLSRRPAKVCVGVQTEVSQEKNVKRTRLDVASPRGQVSQTRSIATLLSCSAPAASQHTGPSTSTSAAVHSSDSTSWALPSEWLGIISQGLRENDKSIEWKLIGVAVERLQKTHVAVLDNGGDHSRLMQNSDDLLKWYESQVGPAIQVLCHFRSSSVPSTLQAISAHLPPIQVKDVIVNRRIRSRLLEVTEGIAKFVKHPVERNNTETLVSALRECCLSLENESEAEAFVRVAAALSPHCQLCVSSDVCLISQLCKKVKKLCVPEIDIVRALLDLTWALVKLSSPPWLNSSCCCSSQLLGIFLWHIYQMLESNSSLR</sequence>
<organism evidence="3 4">
    <name type="scientific">Scylla paramamosain</name>
    <name type="common">Mud crab</name>
    <dbReference type="NCBI Taxonomy" id="85552"/>
    <lineage>
        <taxon>Eukaryota</taxon>
        <taxon>Metazoa</taxon>
        <taxon>Ecdysozoa</taxon>
        <taxon>Arthropoda</taxon>
        <taxon>Crustacea</taxon>
        <taxon>Multicrustacea</taxon>
        <taxon>Malacostraca</taxon>
        <taxon>Eumalacostraca</taxon>
        <taxon>Eucarida</taxon>
        <taxon>Decapoda</taxon>
        <taxon>Pleocyemata</taxon>
        <taxon>Brachyura</taxon>
        <taxon>Eubrachyura</taxon>
        <taxon>Portunoidea</taxon>
        <taxon>Portunidae</taxon>
        <taxon>Portuninae</taxon>
        <taxon>Scylla</taxon>
    </lineage>
</organism>
<reference evidence="3 4" key="1">
    <citation type="submission" date="2023-03" db="EMBL/GenBank/DDBJ databases">
        <title>High-quality genome of Scylla paramamosain provides insights in environmental adaptation.</title>
        <authorList>
            <person name="Zhang L."/>
        </authorList>
    </citation>
    <scope>NUCLEOTIDE SEQUENCE [LARGE SCALE GENOMIC DNA]</scope>
    <source>
        <strain evidence="3">LZ_2023a</strain>
        <tissue evidence="3">Muscle</tissue>
    </source>
</reference>
<evidence type="ECO:0000313" key="3">
    <source>
        <dbReference type="EMBL" id="KAK8374794.1"/>
    </source>
</evidence>
<feature type="compositionally biased region" description="Polar residues" evidence="2">
    <location>
        <begin position="110"/>
        <end position="120"/>
    </location>
</feature>
<evidence type="ECO:0000313" key="4">
    <source>
        <dbReference type="Proteomes" id="UP001487740"/>
    </source>
</evidence>
<name>A0AAW0SHD2_SCYPA</name>
<dbReference type="Proteomes" id="UP001487740">
    <property type="component" value="Unassembled WGS sequence"/>
</dbReference>
<proteinExistence type="predicted"/>
<feature type="region of interest" description="Disordered" evidence="2">
    <location>
        <begin position="31"/>
        <end position="82"/>
    </location>
</feature>
<evidence type="ECO:0000256" key="2">
    <source>
        <dbReference type="SAM" id="MobiDB-lite"/>
    </source>
</evidence>
<comment type="caution">
    <text evidence="3">The sequence shown here is derived from an EMBL/GenBank/DDBJ whole genome shotgun (WGS) entry which is preliminary data.</text>
</comment>
<keyword evidence="1" id="KW-0175">Coiled coil</keyword>
<keyword evidence="4" id="KW-1185">Reference proteome</keyword>
<feature type="region of interest" description="Disordered" evidence="2">
    <location>
        <begin position="110"/>
        <end position="140"/>
    </location>
</feature>
<feature type="compositionally biased region" description="Polar residues" evidence="2">
    <location>
        <begin position="62"/>
        <end position="82"/>
    </location>
</feature>